<gene>
    <name evidence="2" type="ORF">RF55_16148</name>
</gene>
<proteinExistence type="predicted"/>
<dbReference type="GO" id="GO:0071897">
    <property type="term" value="P:DNA biosynthetic process"/>
    <property type="evidence" value="ECO:0007669"/>
    <property type="project" value="UniProtKB-ARBA"/>
</dbReference>
<dbReference type="OrthoDB" id="7696924at2759"/>
<dbReference type="PaxDb" id="67767-A0A0J7MY61"/>
<dbReference type="Proteomes" id="UP000036403">
    <property type="component" value="Unassembled WGS sequence"/>
</dbReference>
<organism evidence="2 3">
    <name type="scientific">Lasius niger</name>
    <name type="common">Black garden ant</name>
    <dbReference type="NCBI Taxonomy" id="67767"/>
    <lineage>
        <taxon>Eukaryota</taxon>
        <taxon>Metazoa</taxon>
        <taxon>Ecdysozoa</taxon>
        <taxon>Arthropoda</taxon>
        <taxon>Hexapoda</taxon>
        <taxon>Insecta</taxon>
        <taxon>Pterygota</taxon>
        <taxon>Neoptera</taxon>
        <taxon>Endopterygota</taxon>
        <taxon>Hymenoptera</taxon>
        <taxon>Apocrita</taxon>
        <taxon>Aculeata</taxon>
        <taxon>Formicoidea</taxon>
        <taxon>Formicidae</taxon>
        <taxon>Formicinae</taxon>
        <taxon>Lasius</taxon>
        <taxon>Lasius</taxon>
    </lineage>
</organism>
<sequence>MRREDADKWKEAVKNELSLLNENNKWTVSKLPEGKKAINSKWVFKVKRLGNNEIKYEARLVARGFEQKENFDIHELYAPVAKLNTFRVFMSVATKLNLPVYQMDVCSAFLNSKIEEDVYLKLPEGIKLDNNKNAVYKLNKSIYGLKKSPRYWNQTFDEVVSSEGYVKSSKDCCLYTKCNDSVKMFVLLYVDDILLFGNCNTEIRRLKEVLSKSFKMKDMGRITKYLGMNIEQDLEKGITKISQTEYLKNILEIYGMSECKPLSLPIDKNFKFDTLKRNKSESKEIETECKKLIGCLMYAVMGSRPDRSAL</sequence>
<dbReference type="InterPro" id="IPR013103">
    <property type="entry name" value="RVT_2"/>
</dbReference>
<dbReference type="STRING" id="67767.A0A0J7MY61"/>
<evidence type="ECO:0000313" key="2">
    <source>
        <dbReference type="EMBL" id="KMQ85365.1"/>
    </source>
</evidence>
<dbReference type="Pfam" id="PF07727">
    <property type="entry name" value="RVT_2"/>
    <property type="match status" value="1"/>
</dbReference>
<keyword evidence="3" id="KW-1185">Reference proteome</keyword>
<comment type="caution">
    <text evidence="2">The sequence shown here is derived from an EMBL/GenBank/DDBJ whole genome shotgun (WGS) entry which is preliminary data.</text>
</comment>
<reference evidence="2 3" key="1">
    <citation type="submission" date="2015-04" db="EMBL/GenBank/DDBJ databases">
        <title>Lasius niger genome sequencing.</title>
        <authorList>
            <person name="Konorov E.A."/>
            <person name="Nikitin M.A."/>
            <person name="Kirill M.V."/>
            <person name="Chang P."/>
        </authorList>
    </citation>
    <scope>NUCLEOTIDE SEQUENCE [LARGE SCALE GENOMIC DNA]</scope>
    <source>
        <tissue evidence="2">Whole</tissue>
    </source>
</reference>
<accession>A0A0J7MY61</accession>
<dbReference type="EMBL" id="LBMM01014033">
    <property type="protein sequence ID" value="KMQ85365.1"/>
    <property type="molecule type" value="Genomic_DNA"/>
</dbReference>
<feature type="domain" description="Reverse transcriptase Ty1/copia-type" evidence="1">
    <location>
        <begin position="23"/>
        <end position="267"/>
    </location>
</feature>
<evidence type="ECO:0000259" key="1">
    <source>
        <dbReference type="Pfam" id="PF07727"/>
    </source>
</evidence>
<name>A0A0J7MY61_LASNI</name>
<evidence type="ECO:0000313" key="3">
    <source>
        <dbReference type="Proteomes" id="UP000036403"/>
    </source>
</evidence>
<dbReference type="AlphaFoldDB" id="A0A0J7MY61"/>
<dbReference type="InterPro" id="IPR043502">
    <property type="entry name" value="DNA/RNA_pol_sf"/>
</dbReference>
<protein>
    <submittedName>
        <fullName evidence="2">Gag-pol polyprotein</fullName>
    </submittedName>
</protein>
<dbReference type="SUPFAM" id="SSF56672">
    <property type="entry name" value="DNA/RNA polymerases"/>
    <property type="match status" value="1"/>
</dbReference>